<reference evidence="1" key="1">
    <citation type="journal article" date="2015" name="Nature">
        <title>Complex archaea that bridge the gap between prokaryotes and eukaryotes.</title>
        <authorList>
            <person name="Spang A."/>
            <person name="Saw J.H."/>
            <person name="Jorgensen S.L."/>
            <person name="Zaremba-Niedzwiedzka K."/>
            <person name="Martijn J."/>
            <person name="Lind A.E."/>
            <person name="van Eijk R."/>
            <person name="Schleper C."/>
            <person name="Guy L."/>
            <person name="Ettema T.J."/>
        </authorList>
    </citation>
    <scope>NUCLEOTIDE SEQUENCE</scope>
</reference>
<accession>A0A0F8ZQP7</accession>
<protein>
    <submittedName>
        <fullName evidence="1">Uncharacterized protein</fullName>
    </submittedName>
</protein>
<name>A0A0F8ZQP7_9ZZZZ</name>
<evidence type="ECO:0000313" key="1">
    <source>
        <dbReference type="EMBL" id="KKK96148.1"/>
    </source>
</evidence>
<dbReference type="EMBL" id="LAZR01046603">
    <property type="protein sequence ID" value="KKK96148.1"/>
    <property type="molecule type" value="Genomic_DNA"/>
</dbReference>
<proteinExistence type="predicted"/>
<gene>
    <name evidence="1" type="ORF">LCGC14_2665660</name>
</gene>
<comment type="caution">
    <text evidence="1">The sequence shown here is derived from an EMBL/GenBank/DDBJ whole genome shotgun (WGS) entry which is preliminary data.</text>
</comment>
<dbReference type="AlphaFoldDB" id="A0A0F8ZQP7"/>
<organism evidence="1">
    <name type="scientific">marine sediment metagenome</name>
    <dbReference type="NCBI Taxonomy" id="412755"/>
    <lineage>
        <taxon>unclassified sequences</taxon>
        <taxon>metagenomes</taxon>
        <taxon>ecological metagenomes</taxon>
    </lineage>
</organism>
<sequence length="123" mass="14123">MQITASSIIIREFKPGRIEIVCRKTGKARVVAKVNEPTMSLDMPIAEGYLPFGKRPIESLERLRELRTKVILDYRKAKVKDKRTKAKKPSKPRQSKLRTRIEEKLKNINPVVAALLRKELESG</sequence>